<dbReference type="PROSITE" id="PS50283">
    <property type="entry name" value="NA_SOLUT_SYMP_3"/>
    <property type="match status" value="1"/>
</dbReference>
<dbReference type="Pfam" id="PF00474">
    <property type="entry name" value="SSF"/>
    <property type="match status" value="1"/>
</dbReference>
<reference evidence="13" key="1">
    <citation type="submission" date="2022-03" db="EMBL/GenBank/DDBJ databases">
        <authorList>
            <person name="Martin C."/>
        </authorList>
    </citation>
    <scope>NUCLEOTIDE SEQUENCE</scope>
</reference>
<dbReference type="InterPro" id="IPR038377">
    <property type="entry name" value="Na/Glc_symporter_sf"/>
</dbReference>
<keyword evidence="4" id="KW-1003">Cell membrane</keyword>
<evidence type="ECO:0000256" key="4">
    <source>
        <dbReference type="ARBA" id="ARBA00022475"/>
    </source>
</evidence>
<keyword evidence="6 12" id="KW-1133">Transmembrane helix</keyword>
<dbReference type="InterPro" id="IPR001734">
    <property type="entry name" value="Na/solute_symporter"/>
</dbReference>
<dbReference type="PANTHER" id="PTHR42985">
    <property type="entry name" value="SODIUM-COUPLED MONOCARBOXYLATE TRANSPORTER"/>
    <property type="match status" value="1"/>
</dbReference>
<keyword evidence="14" id="KW-1185">Reference proteome</keyword>
<evidence type="ECO:0000256" key="3">
    <source>
        <dbReference type="ARBA" id="ARBA00022448"/>
    </source>
</evidence>
<keyword evidence="10" id="KW-0739">Sodium transport</keyword>
<evidence type="ECO:0000256" key="11">
    <source>
        <dbReference type="RuleBase" id="RU362091"/>
    </source>
</evidence>
<dbReference type="InterPro" id="IPR051163">
    <property type="entry name" value="Sodium:Solute_Symporter_SSF"/>
</dbReference>
<comment type="similarity">
    <text evidence="2 11">Belongs to the sodium:solute symporter (SSF) (TC 2.A.21) family.</text>
</comment>
<comment type="subcellular location">
    <subcellularLocation>
        <location evidence="1">Cell membrane</location>
        <topology evidence="1">Multi-pass membrane protein</topology>
    </subcellularLocation>
</comment>
<proteinExistence type="inferred from homology"/>
<keyword evidence="7" id="KW-0915">Sodium</keyword>
<dbReference type="AlphaFoldDB" id="A0A8S4PVX7"/>
<feature type="transmembrane region" description="Helical" evidence="12">
    <location>
        <begin position="53"/>
        <end position="71"/>
    </location>
</feature>
<evidence type="ECO:0000256" key="2">
    <source>
        <dbReference type="ARBA" id="ARBA00006434"/>
    </source>
</evidence>
<dbReference type="GO" id="GO:0015293">
    <property type="term" value="F:symporter activity"/>
    <property type="evidence" value="ECO:0007669"/>
    <property type="project" value="TreeGrafter"/>
</dbReference>
<keyword evidence="5 12" id="KW-0812">Transmembrane</keyword>
<keyword evidence="9 12" id="KW-0472">Membrane</keyword>
<evidence type="ECO:0000256" key="9">
    <source>
        <dbReference type="ARBA" id="ARBA00023136"/>
    </source>
</evidence>
<organism evidence="13 14">
    <name type="scientific">Owenia fusiformis</name>
    <name type="common">Polychaete worm</name>
    <dbReference type="NCBI Taxonomy" id="6347"/>
    <lineage>
        <taxon>Eukaryota</taxon>
        <taxon>Metazoa</taxon>
        <taxon>Spiralia</taxon>
        <taxon>Lophotrochozoa</taxon>
        <taxon>Annelida</taxon>
        <taxon>Polychaeta</taxon>
        <taxon>Sedentaria</taxon>
        <taxon>Canalipalpata</taxon>
        <taxon>Sabellida</taxon>
        <taxon>Oweniida</taxon>
        <taxon>Oweniidae</taxon>
        <taxon>Owenia</taxon>
    </lineage>
</organism>
<feature type="transmembrane region" description="Helical" evidence="12">
    <location>
        <begin position="83"/>
        <end position="103"/>
    </location>
</feature>
<evidence type="ECO:0000313" key="14">
    <source>
        <dbReference type="Proteomes" id="UP000749559"/>
    </source>
</evidence>
<name>A0A8S4PVX7_OWEFU</name>
<evidence type="ECO:0000313" key="13">
    <source>
        <dbReference type="EMBL" id="CAH1797655.1"/>
    </source>
</evidence>
<evidence type="ECO:0000256" key="10">
    <source>
        <dbReference type="ARBA" id="ARBA00023201"/>
    </source>
</evidence>
<dbReference type="Proteomes" id="UP000749559">
    <property type="component" value="Unassembled WGS sequence"/>
</dbReference>
<dbReference type="PANTHER" id="PTHR42985:SF40">
    <property type="entry name" value="LD47995P-RELATED"/>
    <property type="match status" value="1"/>
</dbReference>
<dbReference type="GO" id="GO:0005886">
    <property type="term" value="C:plasma membrane"/>
    <property type="evidence" value="ECO:0007669"/>
    <property type="project" value="UniProtKB-SubCell"/>
</dbReference>
<accession>A0A8S4PVX7</accession>
<sequence>MTEETVVIFGWEDWLVYGFALLGSLLIGVYYGCTGKKQSTTDEVLLGGRNMSVFPVSLSVCATLISTVSIIGFPAEIYNQGTMLWYILIGTAIGYIATAHVYYPIYYDLKITSIFEYLELRFNRTVTTMA</sequence>
<dbReference type="OrthoDB" id="6132759at2759"/>
<comment type="caution">
    <text evidence="13">The sequence shown here is derived from an EMBL/GenBank/DDBJ whole genome shotgun (WGS) entry which is preliminary data.</text>
</comment>
<dbReference type="EMBL" id="CAIIXF020000010">
    <property type="protein sequence ID" value="CAH1797655.1"/>
    <property type="molecule type" value="Genomic_DNA"/>
</dbReference>
<feature type="transmembrane region" description="Helical" evidence="12">
    <location>
        <begin position="14"/>
        <end position="33"/>
    </location>
</feature>
<keyword evidence="3" id="KW-0813">Transport</keyword>
<protein>
    <recommendedName>
        <fullName evidence="15">Sodium-dependent multivitamin transporter</fullName>
    </recommendedName>
</protein>
<evidence type="ECO:0008006" key="15">
    <source>
        <dbReference type="Google" id="ProtNLM"/>
    </source>
</evidence>
<dbReference type="GO" id="GO:0006814">
    <property type="term" value="P:sodium ion transport"/>
    <property type="evidence" value="ECO:0007669"/>
    <property type="project" value="UniProtKB-KW"/>
</dbReference>
<evidence type="ECO:0000256" key="1">
    <source>
        <dbReference type="ARBA" id="ARBA00004651"/>
    </source>
</evidence>
<evidence type="ECO:0000256" key="6">
    <source>
        <dbReference type="ARBA" id="ARBA00022989"/>
    </source>
</evidence>
<dbReference type="Gene3D" id="1.20.1730.10">
    <property type="entry name" value="Sodium/glucose cotransporter"/>
    <property type="match status" value="1"/>
</dbReference>
<keyword evidence="8" id="KW-0406">Ion transport</keyword>
<gene>
    <name evidence="13" type="ORF">OFUS_LOCUS21896</name>
</gene>
<evidence type="ECO:0000256" key="5">
    <source>
        <dbReference type="ARBA" id="ARBA00022692"/>
    </source>
</evidence>
<evidence type="ECO:0000256" key="8">
    <source>
        <dbReference type="ARBA" id="ARBA00023065"/>
    </source>
</evidence>
<evidence type="ECO:0000256" key="12">
    <source>
        <dbReference type="SAM" id="Phobius"/>
    </source>
</evidence>
<feature type="non-terminal residue" evidence="13">
    <location>
        <position position="1"/>
    </location>
</feature>
<evidence type="ECO:0000256" key="7">
    <source>
        <dbReference type="ARBA" id="ARBA00023053"/>
    </source>
</evidence>